<dbReference type="InterPro" id="IPR003442">
    <property type="entry name" value="T6A_TsaE"/>
</dbReference>
<keyword evidence="7" id="KW-0547">Nucleotide-binding</keyword>
<keyword evidence="9" id="KW-0460">Magnesium</keyword>
<evidence type="ECO:0000256" key="9">
    <source>
        <dbReference type="ARBA" id="ARBA00022842"/>
    </source>
</evidence>
<keyword evidence="12" id="KW-1185">Reference proteome</keyword>
<comment type="caution">
    <text evidence="11">The sequence shown here is derived from an EMBL/GenBank/DDBJ whole genome shotgun (WGS) entry which is preliminary data.</text>
</comment>
<dbReference type="Pfam" id="PF02367">
    <property type="entry name" value="TsaE"/>
    <property type="match status" value="1"/>
</dbReference>
<accession>A0ABS5HIT2</accession>
<evidence type="ECO:0000256" key="3">
    <source>
        <dbReference type="ARBA" id="ARBA00019010"/>
    </source>
</evidence>
<dbReference type="Proteomes" id="UP000682951">
    <property type="component" value="Unassembled WGS sequence"/>
</dbReference>
<keyword evidence="6" id="KW-0479">Metal-binding</keyword>
<protein>
    <recommendedName>
        <fullName evidence="3">tRNA threonylcarbamoyladenosine biosynthesis protein TsaE</fullName>
    </recommendedName>
    <alternativeName>
        <fullName evidence="10">t(6)A37 threonylcarbamoyladenosine biosynthesis protein TsaE</fullName>
    </alternativeName>
</protein>
<evidence type="ECO:0000256" key="8">
    <source>
        <dbReference type="ARBA" id="ARBA00022840"/>
    </source>
</evidence>
<dbReference type="Gene3D" id="3.40.50.300">
    <property type="entry name" value="P-loop containing nucleotide triphosphate hydrolases"/>
    <property type="match status" value="1"/>
</dbReference>
<evidence type="ECO:0000256" key="10">
    <source>
        <dbReference type="ARBA" id="ARBA00032441"/>
    </source>
</evidence>
<proteinExistence type="inferred from homology"/>
<gene>
    <name evidence="11" type="primary">tsaE</name>
    <name evidence="11" type="ORF">KDD93_05560</name>
</gene>
<keyword evidence="8" id="KW-0067">ATP-binding</keyword>
<evidence type="ECO:0000313" key="11">
    <source>
        <dbReference type="EMBL" id="MBR8464038.1"/>
    </source>
</evidence>
<dbReference type="EMBL" id="JAGSSW010000005">
    <property type="protein sequence ID" value="MBR8464038.1"/>
    <property type="molecule type" value="Genomic_DNA"/>
</dbReference>
<sequence length="136" mass="15415">MRDKFILGLNELDRLVAVLPKQGVVLFRGDLASGKTTLIKAIAKAYGVQSNVTSPTFSVMQSYVGDIQIYHYDIYQNGLAGIIKNGLFENLMEDGLHLVEWGDNELENMLKRYGIEYCVVSIKTQENRREYEVYSA</sequence>
<keyword evidence="4" id="KW-0963">Cytoplasm</keyword>
<comment type="subcellular location">
    <subcellularLocation>
        <location evidence="1">Cytoplasm</location>
    </subcellularLocation>
</comment>
<evidence type="ECO:0000256" key="6">
    <source>
        <dbReference type="ARBA" id="ARBA00022723"/>
    </source>
</evidence>
<evidence type="ECO:0000256" key="4">
    <source>
        <dbReference type="ARBA" id="ARBA00022490"/>
    </source>
</evidence>
<dbReference type="InterPro" id="IPR027417">
    <property type="entry name" value="P-loop_NTPase"/>
</dbReference>
<organism evidence="11 12">
    <name type="scientific">Campylobacter anatolicus</name>
    <dbReference type="NCBI Taxonomy" id="2829105"/>
    <lineage>
        <taxon>Bacteria</taxon>
        <taxon>Pseudomonadati</taxon>
        <taxon>Campylobacterota</taxon>
        <taxon>Epsilonproteobacteria</taxon>
        <taxon>Campylobacterales</taxon>
        <taxon>Campylobacteraceae</taxon>
        <taxon>Campylobacter</taxon>
    </lineage>
</organism>
<name>A0ABS5HIT2_9BACT</name>
<reference evidence="11 12" key="1">
    <citation type="submission" date="2021-04" db="EMBL/GenBank/DDBJ databases">
        <title>Molecular and phenotypic characterization and identification of bacterial isolates recovered from the Anatolian ground squirrels (Spermophilus xanthoprymnus) and which have the potential to form a new species in the Campylobacter genus.</title>
        <authorList>
            <person name="Aydin F."/>
            <person name="Abay S."/>
            <person name="Kayman T."/>
            <person name="Karakaya E."/>
            <person name="Mustak H.K."/>
            <person name="Mustak I.B."/>
            <person name="Bilgin N."/>
            <person name="Duzler A."/>
            <person name="Sahin O."/>
            <person name="Guran O."/>
            <person name="Saticioglu I.B."/>
        </authorList>
    </citation>
    <scope>NUCLEOTIDE SEQUENCE [LARGE SCALE GENOMIC DNA]</scope>
    <source>
        <strain evidence="12">faydin-G24</strain>
    </source>
</reference>
<keyword evidence="5" id="KW-0819">tRNA processing</keyword>
<evidence type="ECO:0000256" key="5">
    <source>
        <dbReference type="ARBA" id="ARBA00022694"/>
    </source>
</evidence>
<dbReference type="SUPFAM" id="SSF52540">
    <property type="entry name" value="P-loop containing nucleoside triphosphate hydrolases"/>
    <property type="match status" value="1"/>
</dbReference>
<evidence type="ECO:0000313" key="12">
    <source>
        <dbReference type="Proteomes" id="UP000682951"/>
    </source>
</evidence>
<evidence type="ECO:0000256" key="7">
    <source>
        <dbReference type="ARBA" id="ARBA00022741"/>
    </source>
</evidence>
<dbReference type="PANTHER" id="PTHR33540">
    <property type="entry name" value="TRNA THREONYLCARBAMOYLADENOSINE BIOSYNTHESIS PROTEIN TSAE"/>
    <property type="match status" value="1"/>
</dbReference>
<evidence type="ECO:0000256" key="1">
    <source>
        <dbReference type="ARBA" id="ARBA00004496"/>
    </source>
</evidence>
<dbReference type="RefSeq" id="WP_212142038.1">
    <property type="nucleotide sequence ID" value="NZ_JAGSSW010000005.1"/>
</dbReference>
<dbReference type="PANTHER" id="PTHR33540:SF2">
    <property type="entry name" value="TRNA THREONYLCARBAMOYLADENOSINE BIOSYNTHESIS PROTEIN TSAE"/>
    <property type="match status" value="1"/>
</dbReference>
<dbReference type="NCBIfam" id="TIGR00150">
    <property type="entry name" value="T6A_YjeE"/>
    <property type="match status" value="1"/>
</dbReference>
<evidence type="ECO:0000256" key="2">
    <source>
        <dbReference type="ARBA" id="ARBA00007599"/>
    </source>
</evidence>
<comment type="similarity">
    <text evidence="2">Belongs to the TsaE family.</text>
</comment>